<keyword evidence="3" id="KW-1185">Reference proteome</keyword>
<comment type="caution">
    <text evidence="2">The sequence shown here is derived from an EMBL/GenBank/DDBJ whole genome shotgun (WGS) entry which is preliminary data.</text>
</comment>
<accession>A0ABT5LVZ7</accession>
<dbReference type="Proteomes" id="UP001220225">
    <property type="component" value="Unassembled WGS sequence"/>
</dbReference>
<keyword evidence="1" id="KW-0472">Membrane</keyword>
<dbReference type="EMBL" id="JAQRFN010000035">
    <property type="protein sequence ID" value="MDC9598621.1"/>
    <property type="molecule type" value="Genomic_DNA"/>
</dbReference>
<protein>
    <submittedName>
        <fullName evidence="2">Uncharacterized protein</fullName>
    </submittedName>
</protein>
<keyword evidence="1" id="KW-0812">Transmembrane</keyword>
<reference evidence="2 3" key="1">
    <citation type="submission" date="2023-02" db="EMBL/GenBank/DDBJ databases">
        <title>Entomopathogenic bacteria.</title>
        <authorList>
            <person name="Machado R.A."/>
        </authorList>
    </citation>
    <scope>NUCLEOTIDE SEQUENCE [LARGE SCALE GENOMIC DNA]</scope>
    <source>
        <strain evidence="2 3">XENO-2</strain>
    </source>
</reference>
<sequence length="213" mass="24570">MSLLQRIDRRRSGLIFALLIVLGLASVYLYHSFNSRESVEIALVIGELYEAMRQRSSAAIDPDIPSEIWFNVPKTDARLRFTDPKYGFVTPPARFFTVMFDDGIINSVRMSPQIEPLLYDDAIKIVLDLQDQWHNAGWVLTKAKERPALANTPELRAQLRSMKGGVGTTFWQADEQYQIMLNMALFQDDEHPDEERYLITLQIAEPWIKNYSD</sequence>
<dbReference type="RefSeq" id="WP_273577255.1">
    <property type="nucleotide sequence ID" value="NZ_JAQRFN010000035.1"/>
</dbReference>
<evidence type="ECO:0000313" key="2">
    <source>
        <dbReference type="EMBL" id="MDC9598621.1"/>
    </source>
</evidence>
<gene>
    <name evidence="2" type="ORF">PSI14_17740</name>
</gene>
<name>A0ABT5LVZ7_9GAMM</name>
<organism evidence="2 3">
    <name type="scientific">Xenorhabdus anantnagensis</name>
    <dbReference type="NCBI Taxonomy" id="3025875"/>
    <lineage>
        <taxon>Bacteria</taxon>
        <taxon>Pseudomonadati</taxon>
        <taxon>Pseudomonadota</taxon>
        <taxon>Gammaproteobacteria</taxon>
        <taxon>Enterobacterales</taxon>
        <taxon>Morganellaceae</taxon>
        <taxon>Xenorhabdus</taxon>
    </lineage>
</organism>
<feature type="transmembrane region" description="Helical" evidence="1">
    <location>
        <begin position="12"/>
        <end position="31"/>
    </location>
</feature>
<keyword evidence="1" id="KW-1133">Transmembrane helix</keyword>
<evidence type="ECO:0000313" key="3">
    <source>
        <dbReference type="Proteomes" id="UP001220225"/>
    </source>
</evidence>
<evidence type="ECO:0000256" key="1">
    <source>
        <dbReference type="SAM" id="Phobius"/>
    </source>
</evidence>
<proteinExistence type="predicted"/>